<evidence type="ECO:0000313" key="6">
    <source>
        <dbReference type="Proteomes" id="UP000199392"/>
    </source>
</evidence>
<sequence>MTQKTTKFRQSVRRLKSMIIGGDFRPGERLLEDRLEEILGLGRTPLREALLLLQGEGLVERNHGWYVAETDPSDLPRLFDARAISEGTLAALAARACPPERLRELEDLCTAMETWPEITRGELNKHNVRFHEVIAAAADNRFITEFWEKTLFQHWQLRLPVMFSAEQIVVMQAQHRAIFTAIAEADPERAEMAAREHVNTTRDIVLAALKDLEGTPGFGL</sequence>
<dbReference type="InterPro" id="IPR036390">
    <property type="entry name" value="WH_DNA-bd_sf"/>
</dbReference>
<dbReference type="PANTHER" id="PTHR43537:SF24">
    <property type="entry name" value="GLUCONATE OPERON TRANSCRIPTIONAL REPRESSOR"/>
    <property type="match status" value="1"/>
</dbReference>
<dbReference type="InterPro" id="IPR000524">
    <property type="entry name" value="Tscrpt_reg_HTH_GntR"/>
</dbReference>
<dbReference type="Proteomes" id="UP000199392">
    <property type="component" value="Unassembled WGS sequence"/>
</dbReference>
<keyword evidence="3" id="KW-0804">Transcription</keyword>
<dbReference type="SMART" id="SM00895">
    <property type="entry name" value="FCD"/>
    <property type="match status" value="1"/>
</dbReference>
<dbReference type="GO" id="GO:0003677">
    <property type="term" value="F:DNA binding"/>
    <property type="evidence" value="ECO:0007669"/>
    <property type="project" value="UniProtKB-KW"/>
</dbReference>
<evidence type="ECO:0000313" key="5">
    <source>
        <dbReference type="EMBL" id="SFT18359.1"/>
    </source>
</evidence>
<proteinExistence type="predicted"/>
<organism evidence="5 6">
    <name type="scientific">Alloyangia pacifica</name>
    <dbReference type="NCBI Taxonomy" id="311180"/>
    <lineage>
        <taxon>Bacteria</taxon>
        <taxon>Pseudomonadati</taxon>
        <taxon>Pseudomonadota</taxon>
        <taxon>Alphaproteobacteria</taxon>
        <taxon>Rhodobacterales</taxon>
        <taxon>Roseobacteraceae</taxon>
        <taxon>Alloyangia</taxon>
    </lineage>
</organism>
<dbReference type="SMART" id="SM00345">
    <property type="entry name" value="HTH_GNTR"/>
    <property type="match status" value="1"/>
</dbReference>
<dbReference type="STRING" id="311180.SAMN04488050_113130"/>
<dbReference type="EMBL" id="FOZW01000013">
    <property type="protein sequence ID" value="SFT18359.1"/>
    <property type="molecule type" value="Genomic_DNA"/>
</dbReference>
<keyword evidence="1" id="KW-0805">Transcription regulation</keyword>
<dbReference type="Gene3D" id="1.10.10.10">
    <property type="entry name" value="Winged helix-like DNA-binding domain superfamily/Winged helix DNA-binding domain"/>
    <property type="match status" value="1"/>
</dbReference>
<protein>
    <submittedName>
        <fullName evidence="5">Transcriptional regulator, GntR family</fullName>
    </submittedName>
</protein>
<gene>
    <name evidence="5" type="ORF">SAMN04488050_113130</name>
</gene>
<evidence type="ECO:0000256" key="3">
    <source>
        <dbReference type="ARBA" id="ARBA00023163"/>
    </source>
</evidence>
<dbReference type="OrthoDB" id="8114900at2"/>
<dbReference type="AlphaFoldDB" id="A0A1I6VXF2"/>
<keyword evidence="6" id="KW-1185">Reference proteome</keyword>
<evidence type="ECO:0000256" key="1">
    <source>
        <dbReference type="ARBA" id="ARBA00023015"/>
    </source>
</evidence>
<accession>A0A1I6VXF2</accession>
<dbReference type="InterPro" id="IPR011711">
    <property type="entry name" value="GntR_C"/>
</dbReference>
<dbReference type="RefSeq" id="WP_092428990.1">
    <property type="nucleotide sequence ID" value="NZ_FNCL01000013.1"/>
</dbReference>
<reference evidence="6" key="1">
    <citation type="submission" date="2016-10" db="EMBL/GenBank/DDBJ databases">
        <authorList>
            <person name="Varghese N."/>
            <person name="Submissions S."/>
        </authorList>
    </citation>
    <scope>NUCLEOTIDE SEQUENCE [LARGE SCALE GENOMIC DNA]</scope>
    <source>
        <strain evidence="6">DSM 26894</strain>
    </source>
</reference>
<feature type="domain" description="HTH gntR-type" evidence="4">
    <location>
        <begin position="5"/>
        <end position="70"/>
    </location>
</feature>
<dbReference type="SUPFAM" id="SSF46785">
    <property type="entry name" value="Winged helix' DNA-binding domain"/>
    <property type="match status" value="1"/>
</dbReference>
<dbReference type="Pfam" id="PF00392">
    <property type="entry name" value="GntR"/>
    <property type="match status" value="1"/>
</dbReference>
<dbReference type="SUPFAM" id="SSF48008">
    <property type="entry name" value="GntR ligand-binding domain-like"/>
    <property type="match status" value="1"/>
</dbReference>
<dbReference type="PROSITE" id="PS50949">
    <property type="entry name" value="HTH_GNTR"/>
    <property type="match status" value="1"/>
</dbReference>
<dbReference type="PANTHER" id="PTHR43537">
    <property type="entry name" value="TRANSCRIPTIONAL REGULATOR, GNTR FAMILY"/>
    <property type="match status" value="1"/>
</dbReference>
<keyword evidence="2" id="KW-0238">DNA-binding</keyword>
<name>A0A1I6VXF2_9RHOB</name>
<dbReference type="GO" id="GO:0003700">
    <property type="term" value="F:DNA-binding transcription factor activity"/>
    <property type="evidence" value="ECO:0007669"/>
    <property type="project" value="InterPro"/>
</dbReference>
<dbReference type="InterPro" id="IPR008920">
    <property type="entry name" value="TF_FadR/GntR_C"/>
</dbReference>
<dbReference type="InterPro" id="IPR036388">
    <property type="entry name" value="WH-like_DNA-bd_sf"/>
</dbReference>
<dbReference type="Pfam" id="PF07729">
    <property type="entry name" value="FCD"/>
    <property type="match status" value="1"/>
</dbReference>
<evidence type="ECO:0000259" key="4">
    <source>
        <dbReference type="PROSITE" id="PS50949"/>
    </source>
</evidence>
<dbReference type="Gene3D" id="1.20.120.530">
    <property type="entry name" value="GntR ligand-binding domain-like"/>
    <property type="match status" value="1"/>
</dbReference>
<evidence type="ECO:0000256" key="2">
    <source>
        <dbReference type="ARBA" id="ARBA00023125"/>
    </source>
</evidence>
<dbReference type="CDD" id="cd07377">
    <property type="entry name" value="WHTH_GntR"/>
    <property type="match status" value="1"/>
</dbReference>